<dbReference type="NCBIfam" id="TIGR02490">
    <property type="entry name" value="flgF"/>
    <property type="match status" value="1"/>
</dbReference>
<evidence type="ECO:0000256" key="4">
    <source>
        <dbReference type="RuleBase" id="RU362116"/>
    </source>
</evidence>
<proteinExistence type="inferred from homology"/>
<dbReference type="InterPro" id="IPR019776">
    <property type="entry name" value="Flagellar_basal_body_rod_CS"/>
</dbReference>
<keyword evidence="8" id="KW-0969">Cilium</keyword>
<dbReference type="InterPro" id="IPR020013">
    <property type="entry name" value="Flagellar_FlgE/F/G"/>
</dbReference>
<dbReference type="AlphaFoldDB" id="A0A2M9FXR2"/>
<dbReference type="Proteomes" id="UP000229498">
    <property type="component" value="Unassembled WGS sequence"/>
</dbReference>
<dbReference type="SUPFAM" id="SSF117143">
    <property type="entry name" value="Flagellar hook protein flgE"/>
    <property type="match status" value="1"/>
</dbReference>
<dbReference type="EMBL" id="PHIG01000047">
    <property type="protein sequence ID" value="PJK28251.1"/>
    <property type="molecule type" value="Genomic_DNA"/>
</dbReference>
<dbReference type="OrthoDB" id="9804559at2"/>
<dbReference type="InterPro" id="IPR053967">
    <property type="entry name" value="LlgE_F_G-like_D1"/>
</dbReference>
<comment type="subunit">
    <text evidence="4">The basal body constitutes a major portion of the flagellar organelle and consists of five rings (E,L,P,S, and M) mounted on a central rod. The rod consists of about 26 subunits of FlgG in the distal portion, and FlgB, FlgC and FlgF are thought to build up the proximal portion of the rod with about 6 subunits each.</text>
</comment>
<comment type="subcellular location">
    <subcellularLocation>
        <location evidence="1 4">Bacterial flagellum basal body</location>
    </subcellularLocation>
</comment>
<evidence type="ECO:0000256" key="3">
    <source>
        <dbReference type="ARBA" id="ARBA00023143"/>
    </source>
</evidence>
<keyword evidence="8" id="KW-0966">Cell projection</keyword>
<dbReference type="PANTHER" id="PTHR30435:SF19">
    <property type="entry name" value="FLAGELLAR BASAL-BODY ROD PROTEIN FLGG"/>
    <property type="match status" value="1"/>
</dbReference>
<accession>A0A2M9FXR2</accession>
<name>A0A2M9FXR2_9PROT</name>
<keyword evidence="8" id="KW-0282">Flagellum</keyword>
<dbReference type="GO" id="GO:0030694">
    <property type="term" value="C:bacterial-type flagellum basal body, rod"/>
    <property type="evidence" value="ECO:0007669"/>
    <property type="project" value="UniProtKB-UniRule"/>
</dbReference>
<dbReference type="PROSITE" id="PS00588">
    <property type="entry name" value="FLAGELLA_BB_ROD"/>
    <property type="match status" value="1"/>
</dbReference>
<dbReference type="PANTHER" id="PTHR30435">
    <property type="entry name" value="FLAGELLAR PROTEIN"/>
    <property type="match status" value="1"/>
</dbReference>
<evidence type="ECO:0000259" key="5">
    <source>
        <dbReference type="Pfam" id="PF00460"/>
    </source>
</evidence>
<feature type="domain" description="Flagellar hook protein FlgE/F/G-like D1" evidence="7">
    <location>
        <begin position="83"/>
        <end position="148"/>
    </location>
</feature>
<dbReference type="InterPro" id="IPR012836">
    <property type="entry name" value="FlgF"/>
</dbReference>
<dbReference type="RefSeq" id="WP_109794699.1">
    <property type="nucleotide sequence ID" value="NZ_PHIG01000047.1"/>
</dbReference>
<feature type="domain" description="Flagellar basal body rod protein N-terminal" evidence="5">
    <location>
        <begin position="7"/>
        <end position="37"/>
    </location>
</feature>
<evidence type="ECO:0000256" key="1">
    <source>
        <dbReference type="ARBA" id="ARBA00004117"/>
    </source>
</evidence>
<dbReference type="NCBIfam" id="TIGR03506">
    <property type="entry name" value="FlgEFG_subfam"/>
    <property type="match status" value="1"/>
</dbReference>
<dbReference type="Pfam" id="PF22692">
    <property type="entry name" value="LlgE_F_G_D1"/>
    <property type="match status" value="1"/>
</dbReference>
<evidence type="ECO:0000259" key="6">
    <source>
        <dbReference type="Pfam" id="PF06429"/>
    </source>
</evidence>
<dbReference type="Pfam" id="PF00460">
    <property type="entry name" value="Flg_bb_rod"/>
    <property type="match status" value="1"/>
</dbReference>
<reference evidence="8 9" key="1">
    <citation type="submission" date="2017-11" db="EMBL/GenBank/DDBJ databases">
        <title>Draft genome sequence of Rhizobiales bacterium SY3-13.</title>
        <authorList>
            <person name="Sun C."/>
        </authorList>
    </citation>
    <scope>NUCLEOTIDE SEQUENCE [LARGE SCALE GENOMIC DNA]</scope>
    <source>
        <strain evidence="8 9">SY3-13</strain>
    </source>
</reference>
<feature type="domain" description="Flagellar basal-body/hook protein C-terminal" evidence="6">
    <location>
        <begin position="192"/>
        <end position="234"/>
    </location>
</feature>
<evidence type="ECO:0000313" key="9">
    <source>
        <dbReference type="Proteomes" id="UP000229498"/>
    </source>
</evidence>
<evidence type="ECO:0000256" key="2">
    <source>
        <dbReference type="ARBA" id="ARBA00009677"/>
    </source>
</evidence>
<dbReference type="InterPro" id="IPR037925">
    <property type="entry name" value="FlgE/F/G-like"/>
</dbReference>
<dbReference type="InterPro" id="IPR001444">
    <property type="entry name" value="Flag_bb_rod_N"/>
</dbReference>
<dbReference type="GO" id="GO:0071978">
    <property type="term" value="P:bacterial-type flagellum-dependent swarming motility"/>
    <property type="evidence" value="ECO:0007669"/>
    <property type="project" value="TreeGrafter"/>
</dbReference>
<sequence length="241" mass="26776">MGIENAILIGLSRQMALRHQMDMVANNIANMNTTAYKSEELLFREYLVTSEQGDQMSYVESYGTLRNTTEGAMRPTENPLDLAISGVGYFVVETEDGPKYTRNGHFRLNEEGQLTTMEGDPVLDVDDRIIEFADPSTEISVSKDGSITGVDGQDFRIAVVSFENDQALKKDQNGLYKTDQDPVPVETPGVLQGMLEGSNVQPIIQMTNMIEVQRAYEQMQKAMNTEHDLQRDAIGRLGAVA</sequence>
<gene>
    <name evidence="8" type="primary">flgF</name>
    <name evidence="8" type="ORF">CVT23_17925</name>
</gene>
<dbReference type="InterPro" id="IPR010930">
    <property type="entry name" value="Flg_bb/hook_C_dom"/>
</dbReference>
<protein>
    <recommendedName>
        <fullName evidence="4">Flagellar basal-body rod protein FlgF</fullName>
    </recommendedName>
</protein>
<comment type="caution">
    <text evidence="8">The sequence shown here is derived from an EMBL/GenBank/DDBJ whole genome shotgun (WGS) entry which is preliminary data.</text>
</comment>
<keyword evidence="3 4" id="KW-0975">Bacterial flagellum</keyword>
<keyword evidence="9" id="KW-1185">Reference proteome</keyword>
<comment type="similarity">
    <text evidence="2 4">Belongs to the flagella basal body rod proteins family.</text>
</comment>
<evidence type="ECO:0000259" key="7">
    <source>
        <dbReference type="Pfam" id="PF22692"/>
    </source>
</evidence>
<evidence type="ECO:0000313" key="8">
    <source>
        <dbReference type="EMBL" id="PJK28251.1"/>
    </source>
</evidence>
<dbReference type="Pfam" id="PF06429">
    <property type="entry name" value="Flg_bbr_C"/>
    <property type="match status" value="1"/>
</dbReference>
<organism evidence="8 9">
    <name type="scientific">Minwuia thermotolerans</name>
    <dbReference type="NCBI Taxonomy" id="2056226"/>
    <lineage>
        <taxon>Bacteria</taxon>
        <taxon>Pseudomonadati</taxon>
        <taxon>Pseudomonadota</taxon>
        <taxon>Alphaproteobacteria</taxon>
        <taxon>Minwuiales</taxon>
        <taxon>Minwuiaceae</taxon>
        <taxon>Minwuia</taxon>
    </lineage>
</organism>